<evidence type="ECO:0000256" key="1">
    <source>
        <dbReference type="SAM" id="MobiDB-lite"/>
    </source>
</evidence>
<keyword evidence="3" id="KW-1185">Reference proteome</keyword>
<sequence>MATSTPPSGPMSSSPTGENPNEKATWDVELLRVLVSRKGTQVDAQWAIHPQLKQDLLPEEWKEVTDLMAKVTDIVGSRFSEVLQNVEPDPPGHA</sequence>
<organism evidence="2 3">
    <name type="scientific">Nitrospira lenta</name>
    <dbReference type="NCBI Taxonomy" id="1436998"/>
    <lineage>
        <taxon>Bacteria</taxon>
        <taxon>Pseudomonadati</taxon>
        <taxon>Nitrospirota</taxon>
        <taxon>Nitrospiria</taxon>
        <taxon>Nitrospirales</taxon>
        <taxon>Nitrospiraceae</taxon>
        <taxon>Nitrospira</taxon>
    </lineage>
</organism>
<reference evidence="3" key="1">
    <citation type="submission" date="2018-04" db="EMBL/GenBank/DDBJ databases">
        <authorList>
            <person name="Lucker S."/>
            <person name="Sakoula D."/>
        </authorList>
    </citation>
    <scope>NUCLEOTIDE SEQUENCE [LARGE SCALE GENOMIC DNA]</scope>
</reference>
<dbReference type="Proteomes" id="UP000248168">
    <property type="component" value="Unassembled WGS sequence"/>
</dbReference>
<dbReference type="EMBL" id="OUNR01000012">
    <property type="protein sequence ID" value="SPP64485.1"/>
    <property type="molecule type" value="Genomic_DNA"/>
</dbReference>
<feature type="region of interest" description="Disordered" evidence="1">
    <location>
        <begin position="1"/>
        <end position="24"/>
    </location>
</feature>
<dbReference type="AlphaFoldDB" id="A0A330L6C3"/>
<evidence type="ECO:0000313" key="2">
    <source>
        <dbReference type="EMBL" id="SPP64485.1"/>
    </source>
</evidence>
<name>A0A330L6C3_9BACT</name>
<dbReference type="RefSeq" id="WP_146216125.1">
    <property type="nucleotide sequence ID" value="NZ_OUNR01000012.1"/>
</dbReference>
<protein>
    <submittedName>
        <fullName evidence="2">Uncharacterized protein</fullName>
    </submittedName>
</protein>
<dbReference type="InParanoid" id="A0A330L6C3"/>
<dbReference type="OrthoDB" id="9797974at2"/>
<accession>A0A330L6C3</accession>
<feature type="compositionally biased region" description="Low complexity" evidence="1">
    <location>
        <begin position="1"/>
        <end position="17"/>
    </location>
</feature>
<gene>
    <name evidence="2" type="ORF">NITLEN_20125</name>
</gene>
<proteinExistence type="predicted"/>
<evidence type="ECO:0000313" key="3">
    <source>
        <dbReference type="Proteomes" id="UP000248168"/>
    </source>
</evidence>